<name>A0A2T3AZ13_AMORE</name>
<dbReference type="PANTHER" id="PTHR12143:SF42">
    <property type="entry name" value="PUTATIVE SUBFAMILY (AFU_ORTHOLOGUE AFUA_6G13760)-RELATED"/>
    <property type="match status" value="1"/>
</dbReference>
<keyword evidence="4" id="KW-0378">Hydrolase</keyword>
<dbReference type="GO" id="GO:0006516">
    <property type="term" value="P:glycoprotein catabolic process"/>
    <property type="evidence" value="ECO:0007669"/>
    <property type="project" value="TreeGrafter"/>
</dbReference>
<dbReference type="Gene3D" id="1.20.1050.60">
    <property type="entry name" value="alpha-1,2-mannosidase"/>
    <property type="match status" value="1"/>
</dbReference>
<dbReference type="EMBL" id="KZ679013">
    <property type="protein sequence ID" value="PSS15290.1"/>
    <property type="molecule type" value="Genomic_DNA"/>
</dbReference>
<gene>
    <name evidence="4" type="ORF">M430DRAFT_142881</name>
</gene>
<keyword evidence="5" id="KW-1185">Reference proteome</keyword>
<dbReference type="OrthoDB" id="449263at2759"/>
<dbReference type="FunFam" id="3.30.2080.10:FF:000001">
    <property type="entry name" value="Alpha-1,2-mannosidase subfamily"/>
    <property type="match status" value="1"/>
</dbReference>
<feature type="chain" id="PRO_5015513702" evidence="1">
    <location>
        <begin position="21"/>
        <end position="803"/>
    </location>
</feature>
<evidence type="ECO:0000313" key="5">
    <source>
        <dbReference type="Proteomes" id="UP000241818"/>
    </source>
</evidence>
<dbReference type="AlphaFoldDB" id="A0A2T3AZ13"/>
<dbReference type="GO" id="GO:0005829">
    <property type="term" value="C:cytosol"/>
    <property type="evidence" value="ECO:0007669"/>
    <property type="project" value="TreeGrafter"/>
</dbReference>
<accession>A0A2T3AZ13</accession>
<dbReference type="Gene3D" id="1.20.1610.10">
    <property type="entry name" value="alpha-1,2-mannosidases domains"/>
    <property type="match status" value="1"/>
</dbReference>
<dbReference type="GO" id="GO:0030246">
    <property type="term" value="F:carbohydrate binding"/>
    <property type="evidence" value="ECO:0007669"/>
    <property type="project" value="InterPro"/>
</dbReference>
<evidence type="ECO:0000256" key="1">
    <source>
        <dbReference type="SAM" id="SignalP"/>
    </source>
</evidence>
<feature type="domain" description="Glycosyl hydrolase family 92" evidence="2">
    <location>
        <begin position="293"/>
        <end position="782"/>
    </location>
</feature>
<evidence type="ECO:0000313" key="4">
    <source>
        <dbReference type="EMBL" id="PSS15290.1"/>
    </source>
</evidence>
<organism evidence="4 5">
    <name type="scientific">Amorphotheca resinae ATCC 22711</name>
    <dbReference type="NCBI Taxonomy" id="857342"/>
    <lineage>
        <taxon>Eukaryota</taxon>
        <taxon>Fungi</taxon>
        <taxon>Dikarya</taxon>
        <taxon>Ascomycota</taxon>
        <taxon>Pezizomycotina</taxon>
        <taxon>Leotiomycetes</taxon>
        <taxon>Helotiales</taxon>
        <taxon>Amorphothecaceae</taxon>
        <taxon>Amorphotheca</taxon>
    </lineage>
</organism>
<feature type="domain" description="Glycosyl hydrolase family 92 N-terminal" evidence="3">
    <location>
        <begin position="33"/>
        <end position="287"/>
    </location>
</feature>
<dbReference type="Gene3D" id="2.70.98.10">
    <property type="match status" value="1"/>
</dbReference>
<dbReference type="GO" id="GO:0005975">
    <property type="term" value="P:carbohydrate metabolic process"/>
    <property type="evidence" value="ECO:0007669"/>
    <property type="project" value="InterPro"/>
</dbReference>
<dbReference type="FunFam" id="1.20.1050.60:FF:000002">
    <property type="entry name" value="Glycosyl hydrolase family 92"/>
    <property type="match status" value="1"/>
</dbReference>
<dbReference type="InterPro" id="IPR012939">
    <property type="entry name" value="Glyco_hydro_92"/>
</dbReference>
<feature type="signal peptide" evidence="1">
    <location>
        <begin position="1"/>
        <end position="20"/>
    </location>
</feature>
<dbReference type="FunFam" id="1.20.1610.10:FF:000002">
    <property type="entry name" value="Alpha-1,2-mannosidase family protein"/>
    <property type="match status" value="1"/>
</dbReference>
<dbReference type="InParanoid" id="A0A2T3AZ13"/>
<dbReference type="GeneID" id="36570868"/>
<dbReference type="GO" id="GO:0000224">
    <property type="term" value="F:peptide-N4-(N-acetyl-beta-glucosaminyl)asparagine amidase activity"/>
    <property type="evidence" value="ECO:0007669"/>
    <property type="project" value="TreeGrafter"/>
</dbReference>
<dbReference type="Proteomes" id="UP000241818">
    <property type="component" value="Unassembled WGS sequence"/>
</dbReference>
<dbReference type="RefSeq" id="XP_024719889.1">
    <property type="nucleotide sequence ID" value="XM_024862787.1"/>
</dbReference>
<proteinExistence type="predicted"/>
<dbReference type="Gene3D" id="3.30.2080.10">
    <property type="entry name" value="GH92 mannosidase domain"/>
    <property type="match status" value="1"/>
</dbReference>
<dbReference type="Pfam" id="PF07971">
    <property type="entry name" value="Glyco_hydro_92"/>
    <property type="match status" value="1"/>
</dbReference>
<sequence length="803" mass="87365">MRSFGSKSLSVLALAAQVTGLGVEKRGFDVFQYVDPFIGTSNGGHVFPGATLPFGMAKAVADIDDPNEKQGGFASGDSDITGFSHMHDSGTGGSPSLGNFPFFPQSGCPEDLVDNCFFTKTDRASKRINGTAEAHPGYFAVSLNTSIHTEMTVSNHTALYRLTFSKNATTAQNTPLPSSPLILFDLTDLPDSRINGSIAVDEKTGRITGNGTFSPSFGLGTYDLHFCADFSGAAIRDTGVFMNNRAGSQPKSLRAVQNGNSPPTPAGAWTQFKEPANDQLLVRVGVSFISVEKACNNAQTEIPEFDFDKVLQSAEDAWRDKLSVLEIDATGVSEELQTIFWSGVYRAMISPQDYTGENPLWESDEPYYDSYYCIWDSARSIHPLLTLLDPHSQTLMVRSLIDIYRHEGKLPDCRMSLCKGYTQGGSNADIVLADAYLKNITEGVDWETGYEAVVSDAEDEPVDWAVEGRGGLASWKSLGYIPTDDFDPSGGGGLFTRSISRTVEYAYNDFCIAEMAKGLGKTADAEKYLARSNNWKNMYKADQKSYVNGSNAYPDSTVDSGFVGFLQPRYLNGTFGYQDPSFCSPLLSFTSCYLNPDGHETYEGSSWLYTFFVPQDMSSLITTLGGPTSFVSRLTYLHTSGLLYIGDEQAFLPVFQFHYAGRPALSALTSHSYIPSQFNTSVSGLAGNDDSGAMGSFIALSMLGLWPVPGQDVYLITPPYFPSISLTNRQTGKTATVRNVGFDAGYENLYIQSATLNGKPWTKNWLDHSFWLEGGTLELVLGKNESLWGTTDGDLPPSSSGGW</sequence>
<dbReference type="GO" id="GO:0005634">
    <property type="term" value="C:nucleus"/>
    <property type="evidence" value="ECO:0007669"/>
    <property type="project" value="TreeGrafter"/>
</dbReference>
<dbReference type="InterPro" id="IPR041371">
    <property type="entry name" value="GH92_N"/>
</dbReference>
<reference evidence="4 5" key="1">
    <citation type="journal article" date="2018" name="New Phytol.">
        <title>Comparative genomics and transcriptomics depict ericoid mycorrhizal fungi as versatile saprotrophs and plant mutualists.</title>
        <authorList>
            <person name="Martino E."/>
            <person name="Morin E."/>
            <person name="Grelet G.A."/>
            <person name="Kuo A."/>
            <person name="Kohler A."/>
            <person name="Daghino S."/>
            <person name="Barry K.W."/>
            <person name="Cichocki N."/>
            <person name="Clum A."/>
            <person name="Dockter R.B."/>
            <person name="Hainaut M."/>
            <person name="Kuo R.C."/>
            <person name="LaButti K."/>
            <person name="Lindahl B.D."/>
            <person name="Lindquist E.A."/>
            <person name="Lipzen A."/>
            <person name="Khouja H.R."/>
            <person name="Magnuson J."/>
            <person name="Murat C."/>
            <person name="Ohm R.A."/>
            <person name="Singer S.W."/>
            <person name="Spatafora J.W."/>
            <person name="Wang M."/>
            <person name="Veneault-Fourrey C."/>
            <person name="Henrissat B."/>
            <person name="Grigoriev I.V."/>
            <person name="Martin F.M."/>
            <person name="Perotto S."/>
        </authorList>
    </citation>
    <scope>NUCLEOTIDE SEQUENCE [LARGE SCALE GENOMIC DNA]</scope>
    <source>
        <strain evidence="4 5">ATCC 22711</strain>
    </source>
</reference>
<protein>
    <submittedName>
        <fullName evidence="4">Glycoside hydrolase family 92 protein</fullName>
    </submittedName>
</protein>
<keyword evidence="1" id="KW-0732">Signal</keyword>
<dbReference type="InterPro" id="IPR014718">
    <property type="entry name" value="GH-type_carb-bd"/>
</dbReference>
<dbReference type="InterPro" id="IPR050883">
    <property type="entry name" value="PNGase"/>
</dbReference>
<evidence type="ECO:0000259" key="2">
    <source>
        <dbReference type="Pfam" id="PF07971"/>
    </source>
</evidence>
<dbReference type="InterPro" id="IPR008928">
    <property type="entry name" value="6-hairpin_glycosidase_sf"/>
</dbReference>
<dbReference type="Pfam" id="PF17678">
    <property type="entry name" value="Glyco_hydro_92N"/>
    <property type="match status" value="1"/>
</dbReference>
<dbReference type="FunFam" id="2.70.98.10:FF:000010">
    <property type="entry name" value="Alpha-1,2-mannosidase family protein"/>
    <property type="match status" value="1"/>
</dbReference>
<dbReference type="STRING" id="857342.A0A2T3AZ13"/>
<dbReference type="SUPFAM" id="SSF48208">
    <property type="entry name" value="Six-hairpin glycosidases"/>
    <property type="match status" value="1"/>
</dbReference>
<dbReference type="PANTHER" id="PTHR12143">
    <property type="entry name" value="PEPTIDE N-GLYCANASE PNGASE -RELATED"/>
    <property type="match status" value="1"/>
</dbReference>
<evidence type="ECO:0000259" key="3">
    <source>
        <dbReference type="Pfam" id="PF17678"/>
    </source>
</evidence>